<dbReference type="Pfam" id="PF00589">
    <property type="entry name" value="Phage_integrase"/>
    <property type="match status" value="1"/>
</dbReference>
<accession>A0ABY6DAM3</accession>
<sequence length="388" mass="46139">MIEYSLVYNRKKIIGKDGKALIQIRAYKGGKYKYLSSEIKIEPKQWNKEKRKINNNHAQYISLNRILEKRIGEFEDYEISLTERDRECTLDMLEQFHLNGKSKMTFIEFVDYELNHSTLRSGTIRQQRVFYNKIKEFNPNLVFSQIDYDLCCKFERFLIDQGITNRNTIAKEFKNFKKFVNLAIAKEHIDMRKNPFLKFKVKSVPSKKIFLQEDEIRRIENLDLKSDPELDKARDIYMFGVYTGLRFSDIASLRKKDIVKLEDGSWNLEIRMQKTENLLNLPLHKLFKGMPKKLLQKYDRLTPNSEYFFNSYSNEHENRLLKLIAKLAKIDKRLAFHSSRHSFGTTLLNRGVSLEVVQGLMGHKKLQQTQEYAKLLNLSVHRELDKIW</sequence>
<dbReference type="CDD" id="cd01185">
    <property type="entry name" value="INTN1_C_like"/>
    <property type="match status" value="1"/>
</dbReference>
<dbReference type="InterPro" id="IPR002104">
    <property type="entry name" value="Integrase_catalytic"/>
</dbReference>
<evidence type="ECO:0000313" key="6">
    <source>
        <dbReference type="Proteomes" id="UP001062165"/>
    </source>
</evidence>
<protein>
    <submittedName>
        <fullName evidence="5">Site-specific integrase</fullName>
    </submittedName>
</protein>
<dbReference type="InterPro" id="IPR010998">
    <property type="entry name" value="Integrase_recombinase_N"/>
</dbReference>
<dbReference type="Gene3D" id="1.10.443.10">
    <property type="entry name" value="Intergrase catalytic core"/>
    <property type="match status" value="1"/>
</dbReference>
<comment type="similarity">
    <text evidence="1">Belongs to the 'phage' integrase family.</text>
</comment>
<evidence type="ECO:0000256" key="3">
    <source>
        <dbReference type="ARBA" id="ARBA00023172"/>
    </source>
</evidence>
<keyword evidence="6" id="KW-1185">Reference proteome</keyword>
<evidence type="ECO:0000256" key="2">
    <source>
        <dbReference type="ARBA" id="ARBA00023125"/>
    </source>
</evidence>
<dbReference type="PANTHER" id="PTHR30349">
    <property type="entry name" value="PHAGE INTEGRASE-RELATED"/>
    <property type="match status" value="1"/>
</dbReference>
<dbReference type="Gene3D" id="1.10.150.130">
    <property type="match status" value="1"/>
</dbReference>
<dbReference type="InterPro" id="IPR013762">
    <property type="entry name" value="Integrase-like_cat_sf"/>
</dbReference>
<dbReference type="InterPro" id="IPR011010">
    <property type="entry name" value="DNA_brk_join_enz"/>
</dbReference>
<dbReference type="InterPro" id="IPR035386">
    <property type="entry name" value="Arm-DNA-bind_5"/>
</dbReference>
<dbReference type="Pfam" id="PF13102">
    <property type="entry name" value="Phage_int_SAM_5"/>
    <property type="match status" value="1"/>
</dbReference>
<reference evidence="5" key="1">
    <citation type="submission" date="2022-10" db="EMBL/GenBank/DDBJ databases">
        <title>Comparative genomics and taxonomic characterization of three novel marine species of genus Reichenbachiella exhibiting antioxidant and polysaccharide degradation activities.</title>
        <authorList>
            <person name="Muhammad N."/>
            <person name="Lee Y.-J."/>
            <person name="Ko J."/>
            <person name="Kim S.-G."/>
        </authorList>
    </citation>
    <scope>NUCLEOTIDE SEQUENCE</scope>
    <source>
        <strain evidence="5">Wsw4-B4</strain>
    </source>
</reference>
<gene>
    <name evidence="5" type="ORF">N7E81_07280</name>
</gene>
<dbReference type="InterPro" id="IPR025269">
    <property type="entry name" value="SAM-like_dom"/>
</dbReference>
<proteinExistence type="inferred from homology"/>
<dbReference type="PROSITE" id="PS51898">
    <property type="entry name" value="TYR_RECOMBINASE"/>
    <property type="match status" value="1"/>
</dbReference>
<evidence type="ECO:0000259" key="4">
    <source>
        <dbReference type="PROSITE" id="PS51898"/>
    </source>
</evidence>
<keyword evidence="3" id="KW-0233">DNA recombination</keyword>
<dbReference type="Pfam" id="PF17293">
    <property type="entry name" value="Arm-DNA-bind_5"/>
    <property type="match status" value="1"/>
</dbReference>
<evidence type="ECO:0000256" key="1">
    <source>
        <dbReference type="ARBA" id="ARBA00008857"/>
    </source>
</evidence>
<name>A0ABY6DAM3_9BACT</name>
<dbReference type="PANTHER" id="PTHR30349:SF64">
    <property type="entry name" value="PROPHAGE INTEGRASE INTD-RELATED"/>
    <property type="match status" value="1"/>
</dbReference>
<keyword evidence="2" id="KW-0238">DNA-binding</keyword>
<dbReference type="InterPro" id="IPR050090">
    <property type="entry name" value="Tyrosine_recombinase_XerCD"/>
</dbReference>
<dbReference type="RefSeq" id="WP_263052629.1">
    <property type="nucleotide sequence ID" value="NZ_CP106735.1"/>
</dbReference>
<evidence type="ECO:0000313" key="5">
    <source>
        <dbReference type="EMBL" id="UXX80900.1"/>
    </source>
</evidence>
<feature type="domain" description="Tyr recombinase" evidence="4">
    <location>
        <begin position="206"/>
        <end position="385"/>
    </location>
</feature>
<dbReference type="Proteomes" id="UP001062165">
    <property type="component" value="Chromosome"/>
</dbReference>
<dbReference type="SUPFAM" id="SSF56349">
    <property type="entry name" value="DNA breaking-rejoining enzymes"/>
    <property type="match status" value="1"/>
</dbReference>
<organism evidence="5 6">
    <name type="scientific">Reichenbachiella carrageenanivorans</name>
    <dbReference type="NCBI Taxonomy" id="2979869"/>
    <lineage>
        <taxon>Bacteria</taxon>
        <taxon>Pseudomonadati</taxon>
        <taxon>Bacteroidota</taxon>
        <taxon>Cytophagia</taxon>
        <taxon>Cytophagales</taxon>
        <taxon>Reichenbachiellaceae</taxon>
        <taxon>Reichenbachiella</taxon>
    </lineage>
</organism>
<dbReference type="EMBL" id="CP106735">
    <property type="protein sequence ID" value="UXX80900.1"/>
    <property type="molecule type" value="Genomic_DNA"/>
</dbReference>